<accession>A0A2S9YGP5</accession>
<evidence type="ECO:0000256" key="3">
    <source>
        <dbReference type="ARBA" id="ARBA00022729"/>
    </source>
</evidence>
<keyword evidence="4" id="KW-0106">Calcium</keyword>
<keyword evidence="3 7" id="KW-0732">Signal</keyword>
<comment type="caution">
    <text evidence="8">The sequence shown here is derived from an EMBL/GenBank/DDBJ whole genome shotgun (WGS) entry which is preliminary data.</text>
</comment>
<dbReference type="PROSITE" id="PS51257">
    <property type="entry name" value="PROKAR_LIPOPROTEIN"/>
    <property type="match status" value="1"/>
</dbReference>
<dbReference type="Gene3D" id="3.40.30.10">
    <property type="entry name" value="Glutaredoxin"/>
    <property type="match status" value="1"/>
</dbReference>
<dbReference type="OrthoDB" id="5510455at2"/>
<dbReference type="AlphaFoldDB" id="A0A2S9YGP5"/>
<keyword evidence="5" id="KW-0676">Redox-active center</keyword>
<gene>
    <name evidence="8" type="ORF">ENSA5_09340</name>
</gene>
<evidence type="ECO:0000256" key="5">
    <source>
        <dbReference type="ARBA" id="ARBA00023284"/>
    </source>
</evidence>
<keyword evidence="2" id="KW-0964">Secreted</keyword>
<dbReference type="InterPro" id="IPR017937">
    <property type="entry name" value="Thioredoxin_CS"/>
</dbReference>
<protein>
    <recommendedName>
        <fullName evidence="10">Thioredoxin domain-containing protein</fullName>
    </recommendedName>
</protein>
<dbReference type="EMBL" id="PVNK01000047">
    <property type="protein sequence ID" value="PRQ04285.1"/>
    <property type="molecule type" value="Genomic_DNA"/>
</dbReference>
<proteinExistence type="predicted"/>
<feature type="signal peptide" evidence="7">
    <location>
        <begin position="1"/>
        <end position="23"/>
    </location>
</feature>
<name>A0A2S9YGP5_9BACT</name>
<evidence type="ECO:0008006" key="10">
    <source>
        <dbReference type="Google" id="ProtNLM"/>
    </source>
</evidence>
<dbReference type="Pfam" id="PF18884">
    <property type="entry name" value="TSP3_bac"/>
    <property type="match status" value="2"/>
</dbReference>
<reference evidence="8 9" key="1">
    <citation type="submission" date="2018-03" db="EMBL/GenBank/DDBJ databases">
        <title>Draft Genome Sequences of the Obligatory Marine Myxobacteria Enhygromyxa salina SWB005.</title>
        <authorList>
            <person name="Poehlein A."/>
            <person name="Moghaddam J.A."/>
            <person name="Harms H."/>
            <person name="Alanjari M."/>
            <person name="Koenig G.M."/>
            <person name="Daniel R."/>
            <person name="Schaeberle T.F."/>
        </authorList>
    </citation>
    <scope>NUCLEOTIDE SEQUENCE [LARGE SCALE GENOMIC DNA]</scope>
    <source>
        <strain evidence="8 9">SWB005</strain>
    </source>
</reference>
<feature type="region of interest" description="Disordered" evidence="6">
    <location>
        <begin position="27"/>
        <end position="83"/>
    </location>
</feature>
<evidence type="ECO:0000313" key="8">
    <source>
        <dbReference type="EMBL" id="PRQ04285.1"/>
    </source>
</evidence>
<evidence type="ECO:0000256" key="2">
    <source>
        <dbReference type="ARBA" id="ARBA00022525"/>
    </source>
</evidence>
<evidence type="ECO:0000256" key="4">
    <source>
        <dbReference type="ARBA" id="ARBA00022837"/>
    </source>
</evidence>
<dbReference type="InterPro" id="IPR036249">
    <property type="entry name" value="Thioredoxin-like_sf"/>
</dbReference>
<dbReference type="SUPFAM" id="SSF52833">
    <property type="entry name" value="Thioredoxin-like"/>
    <property type="match status" value="1"/>
</dbReference>
<evidence type="ECO:0000313" key="9">
    <source>
        <dbReference type="Proteomes" id="UP000237968"/>
    </source>
</evidence>
<comment type="subcellular location">
    <subcellularLocation>
        <location evidence="1">Secreted</location>
    </subcellularLocation>
</comment>
<organism evidence="8 9">
    <name type="scientific">Enhygromyxa salina</name>
    <dbReference type="NCBI Taxonomy" id="215803"/>
    <lineage>
        <taxon>Bacteria</taxon>
        <taxon>Pseudomonadati</taxon>
        <taxon>Myxococcota</taxon>
        <taxon>Polyangia</taxon>
        <taxon>Nannocystales</taxon>
        <taxon>Nannocystaceae</taxon>
        <taxon>Enhygromyxa</taxon>
    </lineage>
</organism>
<evidence type="ECO:0000256" key="7">
    <source>
        <dbReference type="SAM" id="SignalP"/>
    </source>
</evidence>
<dbReference type="Proteomes" id="UP000237968">
    <property type="component" value="Unassembled WGS sequence"/>
</dbReference>
<evidence type="ECO:0000256" key="6">
    <source>
        <dbReference type="SAM" id="MobiDB-lite"/>
    </source>
</evidence>
<sequence length="296" mass="32637">MIKTASFSLLGLAASSVLLVATACDTSDDAGDGPAADGDTGEGETETGGEVEELDSDADGLTDAEEAELGTDPNDKDTDDDNYWDSWELLEGTDPLDVESRIYTGWWPYNPNKDELAQGSWSNPSTAPGTPFPRDSFFDRHGELVDLYDFANFTINSTGEPAHFIVDISAQWCGPCHGMAYWLGGLVSETTAGYIEAYPTLPDKVHDLQVWWVTFIVEGGDGGLPDIADTQSWYMTHPDAYIPVFVDIEQKVRDSYNGGFYPFVFLLDPELKVVHWDDDIENGNPYYALDFVEHEL</sequence>
<evidence type="ECO:0000256" key="1">
    <source>
        <dbReference type="ARBA" id="ARBA00004613"/>
    </source>
</evidence>
<feature type="compositionally biased region" description="Acidic residues" evidence="6">
    <location>
        <begin position="39"/>
        <end position="69"/>
    </location>
</feature>
<feature type="chain" id="PRO_5015684860" description="Thioredoxin domain-containing protein" evidence="7">
    <location>
        <begin position="24"/>
        <end position="296"/>
    </location>
</feature>
<dbReference type="PROSITE" id="PS00194">
    <property type="entry name" value="THIOREDOXIN_1"/>
    <property type="match status" value="1"/>
</dbReference>
<dbReference type="RefSeq" id="WP_106390366.1">
    <property type="nucleotide sequence ID" value="NZ_PVNK01000047.1"/>
</dbReference>
<dbReference type="InterPro" id="IPR059100">
    <property type="entry name" value="TSP3_bac"/>
</dbReference>
<keyword evidence="9" id="KW-1185">Reference proteome</keyword>